<reference evidence="1" key="1">
    <citation type="submission" date="2021-09" db="EMBL/GenBank/DDBJ databases">
        <title>Genome analysis of Fictibacillus sp. KIGAM418 isolated from marine sediment.</title>
        <authorList>
            <person name="Seo M.-J."/>
            <person name="Cho E.-S."/>
            <person name="Hwang C.Y."/>
        </authorList>
    </citation>
    <scope>NUCLEOTIDE SEQUENCE</scope>
    <source>
        <strain evidence="1">KIGAM418</strain>
    </source>
</reference>
<evidence type="ECO:0000313" key="1">
    <source>
        <dbReference type="EMBL" id="MCK6258246.1"/>
    </source>
</evidence>
<name>A0A9X1XCM8_9BACL</name>
<sequence length="230" mass="26606">MLNYSKFQTYKHSISKPALFPFSIIEIIIRVCGGKCVPIDLYIQGIKRGVILRTNLPHYLQFFKQLGCTITWNQKQQRLDITRPSIVSPIRIQTLFQNNETPSSFHQKAMQLFKEQLISYGVSCPIEGIQKDSEVLILNISFQESNKFNRTNLTLYNYGQTGHLSKKWASSLCLPTFQVKAKKRWSLLSYPILEIHCIFPENYDPDCLKRQIGILALTLAVIHLDFYNSN</sequence>
<dbReference type="AlphaFoldDB" id="A0A9X1XCM8"/>
<keyword evidence="2" id="KW-1185">Reference proteome</keyword>
<protein>
    <submittedName>
        <fullName evidence="1">Uncharacterized protein</fullName>
    </submittedName>
</protein>
<organism evidence="1 2">
    <name type="scientific">Fictibacillus marinisediminis</name>
    <dbReference type="NCBI Taxonomy" id="2878389"/>
    <lineage>
        <taxon>Bacteria</taxon>
        <taxon>Bacillati</taxon>
        <taxon>Bacillota</taxon>
        <taxon>Bacilli</taxon>
        <taxon>Bacillales</taxon>
        <taxon>Fictibacillaceae</taxon>
        <taxon>Fictibacillus</taxon>
    </lineage>
</organism>
<comment type="caution">
    <text evidence="1">The sequence shown here is derived from an EMBL/GenBank/DDBJ whole genome shotgun (WGS) entry which is preliminary data.</text>
</comment>
<accession>A0A9X1XCM8</accession>
<dbReference type="EMBL" id="JAIWJX010000002">
    <property type="protein sequence ID" value="MCK6258246.1"/>
    <property type="molecule type" value="Genomic_DNA"/>
</dbReference>
<evidence type="ECO:0000313" key="2">
    <source>
        <dbReference type="Proteomes" id="UP001139011"/>
    </source>
</evidence>
<proteinExistence type="predicted"/>
<dbReference type="Proteomes" id="UP001139011">
    <property type="component" value="Unassembled WGS sequence"/>
</dbReference>
<dbReference type="RefSeq" id="WP_248253578.1">
    <property type="nucleotide sequence ID" value="NZ_JAIWJX010000002.1"/>
</dbReference>
<gene>
    <name evidence="1" type="ORF">LCY76_16865</name>
</gene>